<protein>
    <submittedName>
        <fullName evidence="3">HU family DNA-binding protein</fullName>
    </submittedName>
</protein>
<evidence type="ECO:0000313" key="4">
    <source>
        <dbReference type="Proteomes" id="UP001065174"/>
    </source>
</evidence>
<dbReference type="RefSeq" id="WP_262309578.1">
    <property type="nucleotide sequence ID" value="NZ_CP106679.1"/>
</dbReference>
<accession>A0ABY6CNS7</accession>
<dbReference type="Gene3D" id="4.10.520.10">
    <property type="entry name" value="IHF-like DNA-binding proteins"/>
    <property type="match status" value="1"/>
</dbReference>
<organism evidence="3 4">
    <name type="scientific">Reichenbachiella agarivorans</name>
    <dbReference type="NCBI Taxonomy" id="2979464"/>
    <lineage>
        <taxon>Bacteria</taxon>
        <taxon>Pseudomonadati</taxon>
        <taxon>Bacteroidota</taxon>
        <taxon>Cytophagia</taxon>
        <taxon>Cytophagales</taxon>
        <taxon>Reichenbachiellaceae</taxon>
        <taxon>Reichenbachiella</taxon>
    </lineage>
</organism>
<sequence>MAIKYKVVSKRPGGIAGKRPTRYYPVLTRRRVADTRYLINHISSMSTLSGADLVSVFESLRTIIPELLGDGKNVRIDGLGTFSIHAHSKGKDTADDVTSRDIDSLKISFLPDKGVKMMLKSIKFEKVQ</sequence>
<dbReference type="EMBL" id="CP106679">
    <property type="protein sequence ID" value="UXP32142.1"/>
    <property type="molecule type" value="Genomic_DNA"/>
</dbReference>
<dbReference type="NCBIfam" id="TIGR01201">
    <property type="entry name" value="HU_rel"/>
    <property type="match status" value="1"/>
</dbReference>
<reference evidence="3" key="1">
    <citation type="submission" date="2022-09" db="EMBL/GenBank/DDBJ databases">
        <title>Comparative genomics and taxonomic characterization of three novel marine species of genus Reichenbachiella exhibiting antioxidant and polysaccharide degradation activities.</title>
        <authorList>
            <person name="Muhammad N."/>
            <person name="Lee Y.-J."/>
            <person name="Ko J."/>
            <person name="Kim S.-G."/>
        </authorList>
    </citation>
    <scope>NUCLEOTIDE SEQUENCE</scope>
    <source>
        <strain evidence="3">BKB1-1</strain>
    </source>
</reference>
<dbReference type="InterPro" id="IPR041607">
    <property type="entry name" value="HU-HIG"/>
</dbReference>
<dbReference type="Proteomes" id="UP001065174">
    <property type="component" value="Chromosome"/>
</dbReference>
<evidence type="ECO:0000313" key="3">
    <source>
        <dbReference type="EMBL" id="UXP32142.1"/>
    </source>
</evidence>
<name>A0ABY6CNS7_9BACT</name>
<gene>
    <name evidence="3" type="ORF">N6H18_17510</name>
</gene>
<dbReference type="SUPFAM" id="SSF47729">
    <property type="entry name" value="IHF-like DNA-binding proteins"/>
    <property type="match status" value="1"/>
</dbReference>
<keyword evidence="4" id="KW-1185">Reference proteome</keyword>
<dbReference type="GO" id="GO:0003677">
    <property type="term" value="F:DNA binding"/>
    <property type="evidence" value="ECO:0007669"/>
    <property type="project" value="UniProtKB-KW"/>
</dbReference>
<dbReference type="InterPro" id="IPR005902">
    <property type="entry name" value="HU_DNA-bd_put"/>
</dbReference>
<dbReference type="InterPro" id="IPR010992">
    <property type="entry name" value="IHF-like_DNA-bd_dom_sf"/>
</dbReference>
<dbReference type="Pfam" id="PF18291">
    <property type="entry name" value="HU-HIG"/>
    <property type="match status" value="1"/>
</dbReference>
<evidence type="ECO:0000259" key="2">
    <source>
        <dbReference type="Pfam" id="PF18291"/>
    </source>
</evidence>
<proteinExistence type="predicted"/>
<keyword evidence="1 3" id="KW-0238">DNA-binding</keyword>
<feature type="domain" description="HU" evidence="2">
    <location>
        <begin position="1"/>
        <end position="126"/>
    </location>
</feature>
<evidence type="ECO:0000256" key="1">
    <source>
        <dbReference type="ARBA" id="ARBA00023125"/>
    </source>
</evidence>